<proteinExistence type="predicted"/>
<evidence type="ECO:0000313" key="3">
    <source>
        <dbReference type="Proteomes" id="UP000014417"/>
    </source>
</evidence>
<keyword evidence="1" id="KW-0472">Membrane</keyword>
<dbReference type="EMBL" id="AGZR01000006">
    <property type="protein sequence ID" value="EPD32857.1"/>
    <property type="molecule type" value="Genomic_DNA"/>
</dbReference>
<organism evidence="2 3">
    <name type="scientific">Propionimicrobium lymphophilum ACS-093-V-SCH5</name>
    <dbReference type="NCBI Taxonomy" id="883161"/>
    <lineage>
        <taxon>Bacteria</taxon>
        <taxon>Bacillati</taxon>
        <taxon>Actinomycetota</taxon>
        <taxon>Actinomycetes</taxon>
        <taxon>Propionibacteriales</taxon>
        <taxon>Propionibacteriaceae</taxon>
        <taxon>Propionimicrobium</taxon>
    </lineage>
</organism>
<dbReference type="RefSeq" id="WP_016455997.1">
    <property type="nucleotide sequence ID" value="NZ_KE150269.1"/>
</dbReference>
<name>S2WJN5_9ACTN</name>
<dbReference type="HOGENOM" id="CLU_1625603_0_0_11"/>
<keyword evidence="1" id="KW-0812">Transmembrane</keyword>
<sequence>MSDLSKPYVPKRAALPTKRRFHTPVTLIAVIISAMCGSASAFGAWHVVKPQEQTLRLPSGCPSHNQPITAPFTLTQDGQAWNVDVVADAASLQENKMGMIPSRPDTIYAASDPGWQPDSIVEAVDDSGAKSCWIWKPDSGFPGLRLEVGSSGVGKLADPPTYK</sequence>
<evidence type="ECO:0000313" key="2">
    <source>
        <dbReference type="EMBL" id="EPD32857.1"/>
    </source>
</evidence>
<keyword evidence="1" id="KW-1133">Transmembrane helix</keyword>
<keyword evidence="3" id="KW-1185">Reference proteome</keyword>
<reference evidence="2 3" key="1">
    <citation type="submission" date="2013-04" db="EMBL/GenBank/DDBJ databases">
        <title>The Genome Sequence of Propionimicrobium lymphophilum ACS-093-V-SCH5.</title>
        <authorList>
            <consortium name="The Broad Institute Genomics Platform"/>
            <person name="Earl A."/>
            <person name="Ward D."/>
            <person name="Feldgarden M."/>
            <person name="Gevers D."/>
            <person name="Saerens B."/>
            <person name="Vaneechoutte M."/>
            <person name="Walker B."/>
            <person name="Young S."/>
            <person name="Zeng Q."/>
            <person name="Gargeya S."/>
            <person name="Fitzgerald M."/>
            <person name="Haas B."/>
            <person name="Abouelleil A."/>
            <person name="Allen A.W."/>
            <person name="Alvarado L."/>
            <person name="Arachchi H.M."/>
            <person name="Berlin A.M."/>
            <person name="Chapman S.B."/>
            <person name="Gainer-Dewar J."/>
            <person name="Goldberg J."/>
            <person name="Griggs A."/>
            <person name="Gujja S."/>
            <person name="Hansen M."/>
            <person name="Howarth C."/>
            <person name="Imamovic A."/>
            <person name="Ireland A."/>
            <person name="Larimer J."/>
            <person name="McCowan C."/>
            <person name="Murphy C."/>
            <person name="Pearson M."/>
            <person name="Poon T.W."/>
            <person name="Priest M."/>
            <person name="Roberts A."/>
            <person name="Saif S."/>
            <person name="Shea T."/>
            <person name="Sisk P."/>
            <person name="Sykes S."/>
            <person name="Wortman J."/>
            <person name="Nusbaum C."/>
            <person name="Birren B."/>
        </authorList>
    </citation>
    <scope>NUCLEOTIDE SEQUENCE [LARGE SCALE GENOMIC DNA]</scope>
    <source>
        <strain evidence="2 3">ACS-093-V-SCH5</strain>
    </source>
</reference>
<feature type="transmembrane region" description="Helical" evidence="1">
    <location>
        <begin position="21"/>
        <end position="48"/>
    </location>
</feature>
<accession>S2WJN5</accession>
<dbReference type="AlphaFoldDB" id="S2WJN5"/>
<dbReference type="Proteomes" id="UP000014417">
    <property type="component" value="Unassembled WGS sequence"/>
</dbReference>
<protein>
    <submittedName>
        <fullName evidence="2">Uncharacterized protein</fullName>
    </submittedName>
</protein>
<gene>
    <name evidence="2" type="ORF">HMPREF9306_01165</name>
</gene>
<comment type="caution">
    <text evidence="2">The sequence shown here is derived from an EMBL/GenBank/DDBJ whole genome shotgun (WGS) entry which is preliminary data.</text>
</comment>
<evidence type="ECO:0000256" key="1">
    <source>
        <dbReference type="SAM" id="Phobius"/>
    </source>
</evidence>
<dbReference type="STRING" id="883161.HMPREF9306_01165"/>